<dbReference type="GO" id="GO:0071949">
    <property type="term" value="F:FAD binding"/>
    <property type="evidence" value="ECO:0007669"/>
    <property type="project" value="InterPro"/>
</dbReference>
<gene>
    <name evidence="2" type="ORF">SAMN02746009_00130</name>
</gene>
<name>A0A1M6P5X2_9BACT</name>
<dbReference type="SUPFAM" id="SSF54975">
    <property type="entry name" value="Acylphosphatase/BLUF domain-like"/>
    <property type="match status" value="1"/>
</dbReference>
<feature type="domain" description="BLUF" evidence="1">
    <location>
        <begin position="1"/>
        <end position="92"/>
    </location>
</feature>
<dbReference type="SMART" id="SM01034">
    <property type="entry name" value="BLUF"/>
    <property type="match status" value="1"/>
</dbReference>
<protein>
    <submittedName>
        <fullName evidence="2">Sensors of blue-light using FAD</fullName>
    </submittedName>
</protein>
<dbReference type="AlphaFoldDB" id="A0A1M6P5X2"/>
<dbReference type="InterPro" id="IPR036046">
    <property type="entry name" value="Acylphosphatase-like_dom_sf"/>
</dbReference>
<dbReference type="EMBL" id="FRAS01000001">
    <property type="protein sequence ID" value="SHK03256.1"/>
    <property type="molecule type" value="Genomic_DNA"/>
</dbReference>
<sequence length="146" mass="16706">MHHLIYSSTATRPLSEEELRGILHKARHHNEQHNLTGILLYHEGQIVQLLEGPEEAVHTLYGYIAQDPRHTGLIKLADKHVPQRSFPDWSMAFQTLSDEQYALLEGYRTPENLDLSPPGLSAADTMLLELMRTFMLRDESEAGFMQ</sequence>
<dbReference type="PROSITE" id="PS50925">
    <property type="entry name" value="BLUF"/>
    <property type="match status" value="1"/>
</dbReference>
<dbReference type="STRING" id="1121959.SAMN02746009_00130"/>
<keyword evidence="3" id="KW-1185">Reference proteome</keyword>
<evidence type="ECO:0000259" key="1">
    <source>
        <dbReference type="PROSITE" id="PS50925"/>
    </source>
</evidence>
<organism evidence="2 3">
    <name type="scientific">Hymenobacter psychrotolerans DSM 18569</name>
    <dbReference type="NCBI Taxonomy" id="1121959"/>
    <lineage>
        <taxon>Bacteria</taxon>
        <taxon>Pseudomonadati</taxon>
        <taxon>Bacteroidota</taxon>
        <taxon>Cytophagia</taxon>
        <taxon>Cytophagales</taxon>
        <taxon>Hymenobacteraceae</taxon>
        <taxon>Hymenobacter</taxon>
    </lineage>
</organism>
<accession>A0A1M6P5X2</accession>
<dbReference type="Proteomes" id="UP000183947">
    <property type="component" value="Unassembled WGS sequence"/>
</dbReference>
<dbReference type="Pfam" id="PF04940">
    <property type="entry name" value="BLUF"/>
    <property type="match status" value="1"/>
</dbReference>
<dbReference type="GO" id="GO:0009882">
    <property type="term" value="F:blue light photoreceptor activity"/>
    <property type="evidence" value="ECO:0007669"/>
    <property type="project" value="InterPro"/>
</dbReference>
<dbReference type="OrthoDB" id="1122028at2"/>
<dbReference type="InterPro" id="IPR007024">
    <property type="entry name" value="BLUF_domain"/>
</dbReference>
<reference evidence="3" key="1">
    <citation type="submission" date="2016-11" db="EMBL/GenBank/DDBJ databases">
        <authorList>
            <person name="Varghese N."/>
            <person name="Submissions S."/>
        </authorList>
    </citation>
    <scope>NUCLEOTIDE SEQUENCE [LARGE SCALE GENOMIC DNA]</scope>
    <source>
        <strain evidence="3">DSM 18569</strain>
    </source>
</reference>
<evidence type="ECO:0000313" key="2">
    <source>
        <dbReference type="EMBL" id="SHK03256.1"/>
    </source>
</evidence>
<proteinExistence type="predicted"/>
<dbReference type="RefSeq" id="WP_073280761.1">
    <property type="nucleotide sequence ID" value="NZ_FRAS01000001.1"/>
</dbReference>
<evidence type="ECO:0000313" key="3">
    <source>
        <dbReference type="Proteomes" id="UP000183947"/>
    </source>
</evidence>
<dbReference type="Gene3D" id="3.30.70.100">
    <property type="match status" value="1"/>
</dbReference>